<dbReference type="RefSeq" id="WP_212563115.1">
    <property type="nucleotide sequence ID" value="NZ_SPSG02000032.1"/>
</dbReference>
<dbReference type="Pfam" id="PF05354">
    <property type="entry name" value="Phage_attach"/>
    <property type="match status" value="1"/>
</dbReference>
<protein>
    <submittedName>
        <fullName evidence="2">Uncharacterized protein</fullName>
    </submittedName>
</protein>
<dbReference type="AlphaFoldDB" id="A0A9X8VJV7"/>
<organism evidence="2">
    <name type="scientific">Serratia marcescens</name>
    <dbReference type="NCBI Taxonomy" id="615"/>
    <lineage>
        <taxon>Bacteria</taxon>
        <taxon>Pseudomonadati</taxon>
        <taxon>Pseudomonadota</taxon>
        <taxon>Gammaproteobacteria</taxon>
        <taxon>Enterobacterales</taxon>
        <taxon>Yersiniaceae</taxon>
        <taxon>Serratia</taxon>
    </lineage>
</organism>
<name>A0A9X8VJV7_SERMA</name>
<evidence type="ECO:0000313" key="2">
    <source>
        <dbReference type="EMBL" id="TFV24241.1"/>
    </source>
</evidence>
<dbReference type="Gene3D" id="2.40.10.180">
    <property type="entry name" value="Phage tail proteins"/>
    <property type="match status" value="1"/>
</dbReference>
<reference evidence="2" key="1">
    <citation type="submission" date="2019-03" db="EMBL/GenBank/DDBJ databases">
        <title>Serratia marcescens strain N2 draft genome.</title>
        <authorList>
            <person name="Yassin A."/>
            <person name="El-Kenawy N."/>
            <person name="Youssef N.H."/>
        </authorList>
    </citation>
    <scope>NUCLEOTIDE SEQUENCE [LARGE SCALE GENOMIC DNA]</scope>
    <source>
        <strain evidence="2">N2</strain>
    </source>
</reference>
<proteinExistence type="predicted"/>
<dbReference type="EMBL" id="SPSG01000908">
    <property type="protein sequence ID" value="TFV24241.1"/>
    <property type="molecule type" value="Genomic_DNA"/>
</dbReference>
<evidence type="ECO:0000256" key="1">
    <source>
        <dbReference type="SAM" id="MobiDB-lite"/>
    </source>
</evidence>
<dbReference type="InterPro" id="IPR008018">
    <property type="entry name" value="Phage_tail_attach_FII"/>
</dbReference>
<dbReference type="InterPro" id="IPR053734">
    <property type="entry name" value="Phage_Head-Tail_Connect_sf"/>
</dbReference>
<sequence length="116" mass="12915">MAGPVDWDKKLLQPLHGVFGEPVEYRPDKGRGTPFMVSGVFDRAYTREIEPLDDDGPTLNTTRPVLGVRDSEFPTPPQQGDRLYVPRVKTLFAVADVQPDSHGGTRLELNRVKEGV</sequence>
<feature type="region of interest" description="Disordered" evidence="1">
    <location>
        <begin position="51"/>
        <end position="81"/>
    </location>
</feature>
<gene>
    <name evidence="2" type="ORF">E0L31_07165</name>
</gene>
<dbReference type="GO" id="GO:0019068">
    <property type="term" value="P:virion assembly"/>
    <property type="evidence" value="ECO:0007669"/>
    <property type="project" value="InterPro"/>
</dbReference>
<accession>A0A9X8VJV7</accession>
<comment type="caution">
    <text evidence="2">The sequence shown here is derived from an EMBL/GenBank/DDBJ whole genome shotgun (WGS) entry which is preliminary data.</text>
</comment>